<dbReference type="InterPro" id="IPR013766">
    <property type="entry name" value="Thioredoxin_domain"/>
</dbReference>
<organism evidence="2 3">
    <name type="scientific">Paraglomus occultum</name>
    <dbReference type="NCBI Taxonomy" id="144539"/>
    <lineage>
        <taxon>Eukaryota</taxon>
        <taxon>Fungi</taxon>
        <taxon>Fungi incertae sedis</taxon>
        <taxon>Mucoromycota</taxon>
        <taxon>Glomeromycotina</taxon>
        <taxon>Glomeromycetes</taxon>
        <taxon>Paraglomerales</taxon>
        <taxon>Paraglomeraceae</taxon>
        <taxon>Paraglomus</taxon>
    </lineage>
</organism>
<gene>
    <name evidence="2" type="ORF">POCULU_LOCUS1973</name>
</gene>
<dbReference type="InterPro" id="IPR036249">
    <property type="entry name" value="Thioredoxin-like_sf"/>
</dbReference>
<proteinExistence type="predicted"/>
<dbReference type="GO" id="GO:0016209">
    <property type="term" value="F:antioxidant activity"/>
    <property type="evidence" value="ECO:0007669"/>
    <property type="project" value="InterPro"/>
</dbReference>
<accession>A0A9N8ZF06</accession>
<evidence type="ECO:0000259" key="1">
    <source>
        <dbReference type="PROSITE" id="PS51352"/>
    </source>
</evidence>
<dbReference type="Gene3D" id="3.40.30.10">
    <property type="entry name" value="Glutaredoxin"/>
    <property type="match status" value="1"/>
</dbReference>
<evidence type="ECO:0000313" key="3">
    <source>
        <dbReference type="Proteomes" id="UP000789572"/>
    </source>
</evidence>
<dbReference type="InterPro" id="IPR000866">
    <property type="entry name" value="AhpC/TSA"/>
</dbReference>
<feature type="domain" description="Thioredoxin" evidence="1">
    <location>
        <begin position="1"/>
        <end position="148"/>
    </location>
</feature>
<keyword evidence="3" id="KW-1185">Reference proteome</keyword>
<dbReference type="EMBL" id="CAJVPJ010000166">
    <property type="protein sequence ID" value="CAG8489212.1"/>
    <property type="molecule type" value="Genomic_DNA"/>
</dbReference>
<dbReference type="AlphaFoldDB" id="A0A9N8ZF06"/>
<dbReference type="OrthoDB" id="2121326at2759"/>
<evidence type="ECO:0000313" key="2">
    <source>
        <dbReference type="EMBL" id="CAG8489212.1"/>
    </source>
</evidence>
<reference evidence="2" key="1">
    <citation type="submission" date="2021-06" db="EMBL/GenBank/DDBJ databases">
        <authorList>
            <person name="Kallberg Y."/>
            <person name="Tangrot J."/>
            <person name="Rosling A."/>
        </authorList>
    </citation>
    <scope>NUCLEOTIDE SEQUENCE</scope>
    <source>
        <strain evidence="2">IA702</strain>
    </source>
</reference>
<name>A0A9N8ZF06_9GLOM</name>
<comment type="caution">
    <text evidence="2">The sequence shown here is derived from an EMBL/GenBank/DDBJ whole genome shotgun (WGS) entry which is preliminary data.</text>
</comment>
<dbReference type="Proteomes" id="UP000789572">
    <property type="component" value="Unassembled WGS sequence"/>
</dbReference>
<dbReference type="PANTHER" id="PTHR42852:SF18">
    <property type="entry name" value="CHROMOSOME UNDETERMINED SCAFFOLD_47, WHOLE GENOME SHOTGUN SEQUENCE"/>
    <property type="match status" value="1"/>
</dbReference>
<protein>
    <submittedName>
        <fullName evidence="2">9364_t:CDS:1</fullName>
    </submittedName>
</protein>
<dbReference type="PANTHER" id="PTHR42852">
    <property type="entry name" value="THIOL:DISULFIDE INTERCHANGE PROTEIN DSBE"/>
    <property type="match status" value="1"/>
</dbReference>
<dbReference type="PROSITE" id="PS51352">
    <property type="entry name" value="THIOREDOXIN_2"/>
    <property type="match status" value="1"/>
</dbReference>
<dbReference type="SUPFAM" id="SSF52833">
    <property type="entry name" value="Thioredoxin-like"/>
    <property type="match status" value="1"/>
</dbReference>
<dbReference type="CDD" id="cd02966">
    <property type="entry name" value="TlpA_like_family"/>
    <property type="match status" value="1"/>
</dbReference>
<sequence length="149" mass="16606">MSVGSVCPLIDDLLFIKGTPTVLGEVPQAGEKRIYVVEFWASWCWPCRESIPHLSELGEKYKNRGVTVVGVTREKDYDKVKQFVAEMGDKMSYNVAIDVNLAAREALYVPSNAPGIPKAFVLVNNVVFWHGHPVDDDIEAEIIKAIETN</sequence>
<dbReference type="InterPro" id="IPR050553">
    <property type="entry name" value="Thioredoxin_ResA/DsbE_sf"/>
</dbReference>
<dbReference type="GO" id="GO:0016491">
    <property type="term" value="F:oxidoreductase activity"/>
    <property type="evidence" value="ECO:0007669"/>
    <property type="project" value="InterPro"/>
</dbReference>
<dbReference type="Pfam" id="PF00578">
    <property type="entry name" value="AhpC-TSA"/>
    <property type="match status" value="1"/>
</dbReference>